<evidence type="ECO:0000313" key="2">
    <source>
        <dbReference type="Proteomes" id="UP000032180"/>
    </source>
</evidence>
<evidence type="ECO:0000313" key="1">
    <source>
        <dbReference type="EnsemblPlants" id="LPERR05G03580.1"/>
    </source>
</evidence>
<sequence>MLATFHLAVRRNGDGEEGIAVVVRRPMPAMERMVVEVARGLDSIDGDDDVIKTEACHAAALWYADTDTVRIQFFINTRGC</sequence>
<dbReference type="Gramene" id="LPERR05G03580.1">
    <property type="protein sequence ID" value="LPERR05G03580.1"/>
    <property type="gene ID" value="LPERR05G03580"/>
</dbReference>
<dbReference type="HOGENOM" id="CLU_2593233_0_0_1"/>
<dbReference type="Proteomes" id="UP000032180">
    <property type="component" value="Chromosome 5"/>
</dbReference>
<proteinExistence type="predicted"/>
<protein>
    <submittedName>
        <fullName evidence="1">Uncharacterized protein</fullName>
    </submittedName>
</protein>
<dbReference type="STRING" id="77586.A0A0D9WD11"/>
<keyword evidence="2" id="KW-1185">Reference proteome</keyword>
<accession>A0A0D9WD11</accession>
<organism evidence="1 2">
    <name type="scientific">Leersia perrieri</name>
    <dbReference type="NCBI Taxonomy" id="77586"/>
    <lineage>
        <taxon>Eukaryota</taxon>
        <taxon>Viridiplantae</taxon>
        <taxon>Streptophyta</taxon>
        <taxon>Embryophyta</taxon>
        <taxon>Tracheophyta</taxon>
        <taxon>Spermatophyta</taxon>
        <taxon>Magnoliopsida</taxon>
        <taxon>Liliopsida</taxon>
        <taxon>Poales</taxon>
        <taxon>Poaceae</taxon>
        <taxon>BOP clade</taxon>
        <taxon>Oryzoideae</taxon>
        <taxon>Oryzeae</taxon>
        <taxon>Oryzinae</taxon>
        <taxon>Leersia</taxon>
    </lineage>
</organism>
<dbReference type="AlphaFoldDB" id="A0A0D9WD11"/>
<name>A0A0D9WD11_9ORYZ</name>
<reference evidence="1" key="3">
    <citation type="submission" date="2015-04" db="UniProtKB">
        <authorList>
            <consortium name="EnsemblPlants"/>
        </authorList>
    </citation>
    <scope>IDENTIFICATION</scope>
</reference>
<reference evidence="1 2" key="1">
    <citation type="submission" date="2012-08" db="EMBL/GenBank/DDBJ databases">
        <title>Oryza genome evolution.</title>
        <authorList>
            <person name="Wing R.A."/>
        </authorList>
    </citation>
    <scope>NUCLEOTIDE SEQUENCE</scope>
</reference>
<reference evidence="2" key="2">
    <citation type="submission" date="2013-12" db="EMBL/GenBank/DDBJ databases">
        <authorList>
            <person name="Yu Y."/>
            <person name="Lee S."/>
            <person name="de Baynast K."/>
            <person name="Wissotski M."/>
            <person name="Liu L."/>
            <person name="Talag J."/>
            <person name="Goicoechea J."/>
            <person name="Angelova A."/>
            <person name="Jetty R."/>
            <person name="Kudrna D."/>
            <person name="Golser W."/>
            <person name="Rivera L."/>
            <person name="Zhang J."/>
            <person name="Wing R."/>
        </authorList>
    </citation>
    <scope>NUCLEOTIDE SEQUENCE</scope>
</reference>
<dbReference type="EnsemblPlants" id="LPERR05G03580.1">
    <property type="protein sequence ID" value="LPERR05G03580.1"/>
    <property type="gene ID" value="LPERR05G03580"/>
</dbReference>